<accession>A0A6J8F432</accession>
<gene>
    <name evidence="2" type="ORF">MCOR_58003</name>
</gene>
<evidence type="ECO:0000259" key="1">
    <source>
        <dbReference type="Pfam" id="PF18139"/>
    </source>
</evidence>
<proteinExistence type="predicted"/>
<dbReference type="PANTHER" id="PTHR13800">
    <property type="entry name" value="TRANSIENT RECEPTOR POTENTIAL CATION CHANNEL, SUBFAMILY M, MEMBER 6"/>
    <property type="match status" value="1"/>
</dbReference>
<dbReference type="OrthoDB" id="6190151at2759"/>
<dbReference type="Proteomes" id="UP000507470">
    <property type="component" value="Unassembled WGS sequence"/>
</dbReference>
<keyword evidence="3" id="KW-1185">Reference proteome</keyword>
<reference evidence="2 3" key="1">
    <citation type="submission" date="2020-06" db="EMBL/GenBank/DDBJ databases">
        <authorList>
            <person name="Li R."/>
            <person name="Bekaert M."/>
        </authorList>
    </citation>
    <scope>NUCLEOTIDE SEQUENCE [LARGE SCALE GENOMIC DNA]</scope>
    <source>
        <strain evidence="3">wild</strain>
    </source>
</reference>
<dbReference type="GO" id="GO:0005886">
    <property type="term" value="C:plasma membrane"/>
    <property type="evidence" value="ECO:0007669"/>
    <property type="project" value="TreeGrafter"/>
</dbReference>
<name>A0A6J8F432_MYTCO</name>
<dbReference type="EMBL" id="CACVKT020010417">
    <property type="protein sequence ID" value="CAC5426271.1"/>
    <property type="molecule type" value="Genomic_DNA"/>
</dbReference>
<dbReference type="GO" id="GO:0099604">
    <property type="term" value="F:ligand-gated calcium channel activity"/>
    <property type="evidence" value="ECO:0007669"/>
    <property type="project" value="TreeGrafter"/>
</dbReference>
<dbReference type="InterPro" id="IPR041491">
    <property type="entry name" value="TRPM_SLOG"/>
</dbReference>
<dbReference type="InterPro" id="IPR050927">
    <property type="entry name" value="TRPM"/>
</dbReference>
<feature type="domain" description="TRPM SLOG" evidence="1">
    <location>
        <begin position="98"/>
        <end position="176"/>
    </location>
</feature>
<protein>
    <recommendedName>
        <fullName evidence="1">TRPM SLOG domain-containing protein</fullName>
    </recommendedName>
</protein>
<dbReference type="AlphaFoldDB" id="A0A6J8F432"/>
<evidence type="ECO:0000313" key="2">
    <source>
        <dbReference type="EMBL" id="CAC5426271.1"/>
    </source>
</evidence>
<sequence>MLILSFIFQCSLLGEKADKKIWEKEKPVALLSIIGGSDEYLPTETIRNQLKSGLLAIMKTINIWIITEGSKTGVAAIVKEDRNTGQPETTSVEDCVLDHIKIPLLMIIVGGEKDSFEIAMSNLEKKVPVLVIDGSGSAADFISKGYRMSTHKKSEEKTLFYDTFKYEMTDAAKSIFISNDEQNTLDSSCEILAEQLHNGLKFNRKYIYVHSVNDTTYTLERTIQDILFQLFCEDTKNSIELQRNILRFVNIWNRPDIAEKEIFNLENRKVLRILQVELCTQSSLAELFKNSLVSDRVDMVRLVLEFIQVNELYEKFLNIHIKDLYEDASTGKNIVVRINEAVIKILGSKEMKPFSAGNVIM</sequence>
<organism evidence="2 3">
    <name type="scientific">Mytilus coruscus</name>
    <name type="common">Sea mussel</name>
    <dbReference type="NCBI Taxonomy" id="42192"/>
    <lineage>
        <taxon>Eukaryota</taxon>
        <taxon>Metazoa</taxon>
        <taxon>Spiralia</taxon>
        <taxon>Lophotrochozoa</taxon>
        <taxon>Mollusca</taxon>
        <taxon>Bivalvia</taxon>
        <taxon>Autobranchia</taxon>
        <taxon>Pteriomorphia</taxon>
        <taxon>Mytilida</taxon>
        <taxon>Mytiloidea</taxon>
        <taxon>Mytilidae</taxon>
        <taxon>Mytilinae</taxon>
        <taxon>Mytilus</taxon>
    </lineage>
</organism>
<dbReference type="PANTHER" id="PTHR13800:SF12">
    <property type="entry name" value="TRANSIENT RECEPTOR POTENTIAL CATION CHANNEL SUBFAMILY M MEMBER-LIKE 2"/>
    <property type="match status" value="1"/>
</dbReference>
<feature type="domain" description="TRPM SLOG" evidence="1">
    <location>
        <begin position="19"/>
        <end position="79"/>
    </location>
</feature>
<evidence type="ECO:0000313" key="3">
    <source>
        <dbReference type="Proteomes" id="UP000507470"/>
    </source>
</evidence>
<dbReference type="Pfam" id="PF18139">
    <property type="entry name" value="LSDAT_euk"/>
    <property type="match status" value="2"/>
</dbReference>